<accession>A0ACA9Q2I9</accession>
<evidence type="ECO:0000313" key="1">
    <source>
        <dbReference type="EMBL" id="CAG8730473.1"/>
    </source>
</evidence>
<reference evidence="1" key="1">
    <citation type="submission" date="2021-06" db="EMBL/GenBank/DDBJ databases">
        <authorList>
            <person name="Kallberg Y."/>
            <person name="Tangrot J."/>
            <person name="Rosling A."/>
        </authorList>
    </citation>
    <scope>NUCLEOTIDE SEQUENCE</scope>
    <source>
        <strain evidence="1">CL356</strain>
    </source>
</reference>
<feature type="non-terminal residue" evidence="1">
    <location>
        <position position="1"/>
    </location>
</feature>
<gene>
    <name evidence="1" type="ORF">ACOLOM_LOCUS11603</name>
</gene>
<evidence type="ECO:0000313" key="2">
    <source>
        <dbReference type="Proteomes" id="UP000789525"/>
    </source>
</evidence>
<sequence>GEWMGSWWRDSNKSTTSIESPPSNQERPSSPGGEDTEQGSTAKKEPQKRKTLNPFTMPSWMTSQKPDSTIATASSPDRRRPPRKLSVAIGPFIASDGSPTSSRIQPTPTSALMPTIAPQISTPPDGTPIPSSRVSVITKATKEEHPTLPSGPHPSHIRAISYATRVMSSDPHSIMVDGGVSPFIAQLGHALVFNLKEDTSFTLREGRGGARSFKEKTPPVPVASDVPLPASAVVHMEATETRATLVSNLSKTLNKKSSR</sequence>
<name>A0ACA9Q2I9_9GLOM</name>
<comment type="caution">
    <text evidence="1">The sequence shown here is derived from an EMBL/GenBank/DDBJ whole genome shotgun (WGS) entry which is preliminary data.</text>
</comment>
<dbReference type="EMBL" id="CAJVPT010042639">
    <property type="protein sequence ID" value="CAG8730473.1"/>
    <property type="molecule type" value="Genomic_DNA"/>
</dbReference>
<dbReference type="Proteomes" id="UP000789525">
    <property type="component" value="Unassembled WGS sequence"/>
</dbReference>
<protein>
    <submittedName>
        <fullName evidence="1">13086_t:CDS:1</fullName>
    </submittedName>
</protein>
<organism evidence="1 2">
    <name type="scientific">Acaulospora colombiana</name>
    <dbReference type="NCBI Taxonomy" id="27376"/>
    <lineage>
        <taxon>Eukaryota</taxon>
        <taxon>Fungi</taxon>
        <taxon>Fungi incertae sedis</taxon>
        <taxon>Mucoromycota</taxon>
        <taxon>Glomeromycotina</taxon>
        <taxon>Glomeromycetes</taxon>
        <taxon>Diversisporales</taxon>
        <taxon>Acaulosporaceae</taxon>
        <taxon>Acaulospora</taxon>
    </lineage>
</organism>
<keyword evidence="2" id="KW-1185">Reference proteome</keyword>
<proteinExistence type="predicted"/>